<organism>
    <name type="scientific">Helianthus annuus</name>
    <name type="common">Common sunflower</name>
    <dbReference type="NCBI Taxonomy" id="4232"/>
    <lineage>
        <taxon>Eukaryota</taxon>
        <taxon>Viridiplantae</taxon>
        <taxon>Streptophyta</taxon>
        <taxon>Embryophyta</taxon>
        <taxon>Tracheophyta</taxon>
        <taxon>Spermatophyta</taxon>
        <taxon>Magnoliopsida</taxon>
        <taxon>eudicotyledons</taxon>
        <taxon>Gunneridae</taxon>
        <taxon>Pentapetalae</taxon>
        <taxon>asterids</taxon>
        <taxon>campanulids</taxon>
        <taxon>Asterales</taxon>
        <taxon>Asteraceae</taxon>
        <taxon>Asteroideae</taxon>
        <taxon>Heliantheae alliance</taxon>
        <taxon>Heliantheae</taxon>
        <taxon>Helianthus</taxon>
    </lineage>
</organism>
<proteinExistence type="evidence at protein level"/>
<name>Q9S8A2_HELAN</name>
<reference key="1">
    <citation type="journal article" date="1996" name="Biochem. J.">
        <title>Purification and characterization of oil-bodies (oleosomes) and oil-body boundary proteins (oleosins) from the developing cotyledons of sunflower (Helianthus annuus L.).</title>
        <authorList>
            <person name="Millichip M."/>
            <person name="Tatham A.S."/>
            <person name="Jackson F."/>
            <person name="Griffiths G."/>
            <person name="Shewry P.R."/>
            <person name="Stobart A.K."/>
        </authorList>
    </citation>
    <scope>PROTEIN SEQUENCE</scope>
</reference>
<protein>
    <submittedName>
        <fullName>Oleosin</fullName>
    </submittedName>
</protein>
<accession>Q9S8A2</accession>
<sequence>IRLAVAGFLNNGAFR</sequence>
<keyword id="KW-0903">Direct protein sequencing</keyword>